<dbReference type="RefSeq" id="WP_281793590.1">
    <property type="nucleotide sequence ID" value="NZ_BSDR01000001.1"/>
</dbReference>
<sequence length="84" mass="9805">MKQFWNLCRQTEFHLLLFFLGVVLFNWPFLAIFHSEQPQTTFICLFVLWGLGVVLLFFISRCCKKTGSDGSSTKDKDPPCLIRE</sequence>
<evidence type="ECO:0000313" key="3">
    <source>
        <dbReference type="EMBL" id="GLI34337.1"/>
    </source>
</evidence>
<gene>
    <name evidence="3" type="ORF">DAMNIGENAA_17700</name>
</gene>
<comment type="caution">
    <text evidence="3">The sequence shown here is derived from an EMBL/GenBank/DDBJ whole genome shotgun (WGS) entry which is preliminary data.</text>
</comment>
<evidence type="ECO:0000256" key="1">
    <source>
        <dbReference type="SAM" id="MobiDB-lite"/>
    </source>
</evidence>
<organism evidence="3 4">
    <name type="scientific">Desulforhabdus amnigena</name>
    <dbReference type="NCBI Taxonomy" id="40218"/>
    <lineage>
        <taxon>Bacteria</taxon>
        <taxon>Pseudomonadati</taxon>
        <taxon>Thermodesulfobacteriota</taxon>
        <taxon>Syntrophobacteria</taxon>
        <taxon>Syntrophobacterales</taxon>
        <taxon>Syntrophobacteraceae</taxon>
        <taxon>Desulforhabdus</taxon>
    </lineage>
</organism>
<keyword evidence="2" id="KW-0812">Transmembrane</keyword>
<protein>
    <submittedName>
        <fullName evidence="3">Uncharacterized protein</fullName>
    </submittedName>
</protein>
<feature type="transmembrane region" description="Helical" evidence="2">
    <location>
        <begin position="12"/>
        <end position="33"/>
    </location>
</feature>
<feature type="region of interest" description="Disordered" evidence="1">
    <location>
        <begin position="65"/>
        <end position="84"/>
    </location>
</feature>
<name>A0A9W6FS86_9BACT</name>
<keyword evidence="2" id="KW-1133">Transmembrane helix</keyword>
<feature type="transmembrane region" description="Helical" evidence="2">
    <location>
        <begin position="39"/>
        <end position="59"/>
    </location>
</feature>
<keyword evidence="2" id="KW-0472">Membrane</keyword>
<accession>A0A9W6FS86</accession>
<dbReference type="AlphaFoldDB" id="A0A9W6FS86"/>
<dbReference type="EMBL" id="BSDR01000001">
    <property type="protein sequence ID" value="GLI34337.1"/>
    <property type="molecule type" value="Genomic_DNA"/>
</dbReference>
<evidence type="ECO:0000313" key="4">
    <source>
        <dbReference type="Proteomes" id="UP001144372"/>
    </source>
</evidence>
<proteinExistence type="predicted"/>
<feature type="compositionally biased region" description="Basic and acidic residues" evidence="1">
    <location>
        <begin position="72"/>
        <end position="84"/>
    </location>
</feature>
<dbReference type="Proteomes" id="UP001144372">
    <property type="component" value="Unassembled WGS sequence"/>
</dbReference>
<keyword evidence="4" id="KW-1185">Reference proteome</keyword>
<evidence type="ECO:0000256" key="2">
    <source>
        <dbReference type="SAM" id="Phobius"/>
    </source>
</evidence>
<reference evidence="3" key="1">
    <citation type="submission" date="2022-12" db="EMBL/GenBank/DDBJ databases">
        <title>Reference genome sequencing for broad-spectrum identification of bacterial and archaeal isolates by mass spectrometry.</title>
        <authorList>
            <person name="Sekiguchi Y."/>
            <person name="Tourlousse D.M."/>
        </authorList>
    </citation>
    <scope>NUCLEOTIDE SEQUENCE</scope>
    <source>
        <strain evidence="3">ASRB1</strain>
    </source>
</reference>